<organism evidence="4 5">
    <name type="scientific">Rubrobacter marinus</name>
    <dbReference type="NCBI Taxonomy" id="2653852"/>
    <lineage>
        <taxon>Bacteria</taxon>
        <taxon>Bacillati</taxon>
        <taxon>Actinomycetota</taxon>
        <taxon>Rubrobacteria</taxon>
        <taxon>Rubrobacterales</taxon>
        <taxon>Rubrobacteraceae</taxon>
        <taxon>Rubrobacter</taxon>
    </lineage>
</organism>
<keyword evidence="1" id="KW-0540">Nuclease</keyword>
<feature type="compositionally biased region" description="Low complexity" evidence="2">
    <location>
        <begin position="26"/>
        <end position="37"/>
    </location>
</feature>
<dbReference type="Proteomes" id="UP000502706">
    <property type="component" value="Chromosome"/>
</dbReference>
<sequence length="382" mass="40070">MALLHPAAGARGTVVRGVRGDGGSGAAHEALPPAGPAARGLGALAGLRAGDRRRLRLPLPERPHAEGRDPLRRPVPALRKPAPAGRDPGGAARAGREPRLPRGPLGVGRRRGGAARRSGASVGLREKGCALEITVVGSGTAVPRLERRQSCVVVEAGGETLVFDLGSGAVRGMLRAGLDPFSVDRIFFTHFHPDHTVDVVPLMFAIKYGAETQRARPLALYGPDPFEEFFGKISGVWGEWMLGYYPTEVLGLAHTSPSPVELPGARIFWAPAAHRPESIAYRVEGEGGAFVYTGDTEYAASVVELARGAHTLLIECSFPDDSPVAGHLTPSGAARIASEAGVGRVVLTHVYPPADALDLEAEIGRGFSGEVLVAEDGLKLHV</sequence>
<dbReference type="SUPFAM" id="SSF56281">
    <property type="entry name" value="Metallo-hydrolase/oxidoreductase"/>
    <property type="match status" value="1"/>
</dbReference>
<dbReference type="AlphaFoldDB" id="A0A6G8PY75"/>
<evidence type="ECO:0000313" key="4">
    <source>
        <dbReference type="EMBL" id="QIN79115.1"/>
    </source>
</evidence>
<evidence type="ECO:0000256" key="1">
    <source>
        <dbReference type="ARBA" id="ARBA00022759"/>
    </source>
</evidence>
<dbReference type="PANTHER" id="PTHR46018">
    <property type="entry name" value="ZINC PHOSPHODIESTERASE ELAC PROTEIN 1"/>
    <property type="match status" value="1"/>
</dbReference>
<reference evidence="4 5" key="1">
    <citation type="submission" date="2019-10" db="EMBL/GenBank/DDBJ databases">
        <title>Rubrobacter sp nov SCSIO 52915 isolated from a deep-sea sediment in the South China Sea.</title>
        <authorList>
            <person name="Chen R.W."/>
        </authorList>
    </citation>
    <scope>NUCLEOTIDE SEQUENCE [LARGE SCALE GENOMIC DNA]</scope>
    <source>
        <strain evidence="4 5">SCSIO 52915</strain>
    </source>
</reference>
<feature type="region of interest" description="Disordered" evidence="2">
    <location>
        <begin position="54"/>
        <end position="119"/>
    </location>
</feature>
<dbReference type="InterPro" id="IPR001279">
    <property type="entry name" value="Metallo-B-lactamas"/>
</dbReference>
<feature type="region of interest" description="Disordered" evidence="2">
    <location>
        <begin position="14"/>
        <end position="37"/>
    </location>
</feature>
<keyword evidence="4" id="KW-0378">Hydrolase</keyword>
<name>A0A6G8PY75_9ACTN</name>
<keyword evidence="5" id="KW-1185">Reference proteome</keyword>
<dbReference type="Gene3D" id="3.60.15.10">
    <property type="entry name" value="Ribonuclease Z/Hydroxyacylglutathione hydrolase-like"/>
    <property type="match status" value="1"/>
</dbReference>
<accession>A0A6G8PY75</accession>
<evidence type="ECO:0000256" key="2">
    <source>
        <dbReference type="SAM" id="MobiDB-lite"/>
    </source>
</evidence>
<feature type="domain" description="Metallo-beta-lactamase" evidence="3">
    <location>
        <begin position="148"/>
        <end position="327"/>
    </location>
</feature>
<dbReference type="PANTHER" id="PTHR46018:SF2">
    <property type="entry name" value="ZINC PHOSPHODIESTERASE ELAC PROTEIN 1"/>
    <property type="match status" value="1"/>
</dbReference>
<dbReference type="EMBL" id="CP045121">
    <property type="protein sequence ID" value="QIN79115.1"/>
    <property type="molecule type" value="Genomic_DNA"/>
</dbReference>
<feature type="compositionally biased region" description="Basic and acidic residues" evidence="2">
    <location>
        <begin position="59"/>
        <end position="72"/>
    </location>
</feature>
<gene>
    <name evidence="4" type="ORF">GBA65_11945</name>
</gene>
<dbReference type="GO" id="GO:0042781">
    <property type="term" value="F:3'-tRNA processing endoribonuclease activity"/>
    <property type="evidence" value="ECO:0007669"/>
    <property type="project" value="TreeGrafter"/>
</dbReference>
<evidence type="ECO:0000259" key="3">
    <source>
        <dbReference type="SMART" id="SM00849"/>
    </source>
</evidence>
<dbReference type="InterPro" id="IPR036866">
    <property type="entry name" value="RibonucZ/Hydroxyglut_hydro"/>
</dbReference>
<dbReference type="CDD" id="cd16272">
    <property type="entry name" value="RNaseZ_MBL-fold"/>
    <property type="match status" value="1"/>
</dbReference>
<evidence type="ECO:0000313" key="5">
    <source>
        <dbReference type="Proteomes" id="UP000502706"/>
    </source>
</evidence>
<proteinExistence type="predicted"/>
<dbReference type="KEGG" id="rmar:GBA65_11945"/>
<keyword evidence="1" id="KW-0255">Endonuclease</keyword>
<feature type="compositionally biased region" description="Low complexity" evidence="2">
    <location>
        <begin position="81"/>
        <end position="93"/>
    </location>
</feature>
<protein>
    <submittedName>
        <fullName evidence="4">MBL fold metallo-hydrolase</fullName>
    </submittedName>
</protein>
<dbReference type="SMART" id="SM00849">
    <property type="entry name" value="Lactamase_B"/>
    <property type="match status" value="1"/>
</dbReference>
<dbReference type="Pfam" id="PF12706">
    <property type="entry name" value="Lactamase_B_2"/>
    <property type="match status" value="1"/>
</dbReference>